<reference evidence="2" key="1">
    <citation type="submission" date="2020-11" db="EMBL/GenBank/DDBJ databases">
        <title>Isolation and identification of active actinomycetes.</title>
        <authorList>
            <person name="Sun X."/>
        </authorList>
    </citation>
    <scope>NUCLEOTIDE SEQUENCE</scope>
    <source>
        <strain evidence="2">NEAU-A11</strain>
    </source>
</reference>
<organism evidence="2 3">
    <name type="scientific">Actinoplanes aureus</name>
    <dbReference type="NCBI Taxonomy" id="2792083"/>
    <lineage>
        <taxon>Bacteria</taxon>
        <taxon>Bacillati</taxon>
        <taxon>Actinomycetota</taxon>
        <taxon>Actinomycetes</taxon>
        <taxon>Micromonosporales</taxon>
        <taxon>Micromonosporaceae</taxon>
        <taxon>Actinoplanes</taxon>
    </lineage>
</organism>
<comment type="caution">
    <text evidence="2">The sequence shown here is derived from an EMBL/GenBank/DDBJ whole genome shotgun (WGS) entry which is preliminary data.</text>
</comment>
<sequence>MVERRSLESRRISLMERLGGPPGRFAVLSVVLGLFWFPVRLYLDQGEPIAQSVALSGLYGGLWALLVPAIAWVDRKAQNRPAGTEPDDPAWVRRGAIIGLAVGVPFYGALLVFCLVTGLSLAYPVLMGTILAAIVAIAVTRL</sequence>
<evidence type="ECO:0000313" key="2">
    <source>
        <dbReference type="EMBL" id="MBG0565841.1"/>
    </source>
</evidence>
<gene>
    <name evidence="2" type="ORF">I4J89_30770</name>
</gene>
<keyword evidence="3" id="KW-1185">Reference proteome</keyword>
<keyword evidence="1" id="KW-1133">Transmembrane helix</keyword>
<evidence type="ECO:0000313" key="3">
    <source>
        <dbReference type="Proteomes" id="UP000598146"/>
    </source>
</evidence>
<proteinExistence type="predicted"/>
<dbReference type="AlphaFoldDB" id="A0A931CG15"/>
<protein>
    <submittedName>
        <fullName evidence="2">Uncharacterized protein</fullName>
    </submittedName>
</protein>
<dbReference type="Proteomes" id="UP000598146">
    <property type="component" value="Unassembled WGS sequence"/>
</dbReference>
<feature type="transmembrane region" description="Helical" evidence="1">
    <location>
        <begin position="21"/>
        <end position="43"/>
    </location>
</feature>
<dbReference type="EMBL" id="JADQTO010000017">
    <property type="protein sequence ID" value="MBG0565841.1"/>
    <property type="molecule type" value="Genomic_DNA"/>
</dbReference>
<keyword evidence="1" id="KW-0812">Transmembrane</keyword>
<evidence type="ECO:0000256" key="1">
    <source>
        <dbReference type="SAM" id="Phobius"/>
    </source>
</evidence>
<keyword evidence="1" id="KW-0472">Membrane</keyword>
<accession>A0A931CG15</accession>
<dbReference type="RefSeq" id="WP_196417620.1">
    <property type="nucleotide sequence ID" value="NZ_JADQTO010000017.1"/>
</dbReference>
<feature type="transmembrane region" description="Helical" evidence="1">
    <location>
        <begin position="49"/>
        <end position="73"/>
    </location>
</feature>
<name>A0A931CG15_9ACTN</name>
<feature type="transmembrane region" description="Helical" evidence="1">
    <location>
        <begin position="121"/>
        <end position="140"/>
    </location>
</feature>
<feature type="transmembrane region" description="Helical" evidence="1">
    <location>
        <begin position="94"/>
        <end position="115"/>
    </location>
</feature>